<evidence type="ECO:0000313" key="2">
    <source>
        <dbReference type="Proteomes" id="UP000061457"/>
    </source>
</evidence>
<keyword evidence="2" id="KW-1185">Reference proteome</keyword>
<dbReference type="KEGG" id="pphe:PP2015_1750"/>
<name>A0A0S2K1P6_9GAMM</name>
<dbReference type="EMBL" id="CP013187">
    <property type="protein sequence ID" value="ALO42252.1"/>
    <property type="molecule type" value="Genomic_DNA"/>
</dbReference>
<dbReference type="STRING" id="161398.PP2015_1750"/>
<evidence type="ECO:0000313" key="1">
    <source>
        <dbReference type="EMBL" id="ALO42252.1"/>
    </source>
</evidence>
<reference evidence="1 2" key="1">
    <citation type="submission" date="2015-11" db="EMBL/GenBank/DDBJ databases">
        <authorList>
            <person name="Zhang Y."/>
            <person name="Guo Z."/>
        </authorList>
    </citation>
    <scope>NUCLEOTIDE SEQUENCE [LARGE SCALE GENOMIC DNA]</scope>
    <source>
        <strain evidence="1 2">KCTC 12086</strain>
    </source>
</reference>
<organism evidence="1 2">
    <name type="scientific">Pseudoalteromonas phenolica</name>
    <dbReference type="NCBI Taxonomy" id="161398"/>
    <lineage>
        <taxon>Bacteria</taxon>
        <taxon>Pseudomonadati</taxon>
        <taxon>Pseudomonadota</taxon>
        <taxon>Gammaproteobacteria</taxon>
        <taxon>Alteromonadales</taxon>
        <taxon>Pseudoalteromonadaceae</taxon>
        <taxon>Pseudoalteromonas</taxon>
    </lineage>
</organism>
<protein>
    <submittedName>
        <fullName evidence="1">Uncharacterized protein</fullName>
    </submittedName>
</protein>
<sequence length="41" mass="4632">MNINCQVQYSVVAPQLNESFMNQLQNAVNTNMVLSLVKQGY</sequence>
<proteinExistence type="predicted"/>
<dbReference type="AlphaFoldDB" id="A0A0S2K1P6"/>
<gene>
    <name evidence="1" type="ORF">PP2015_1750</name>
</gene>
<accession>A0A0S2K1P6</accession>
<dbReference type="Proteomes" id="UP000061457">
    <property type="component" value="Chromosome I"/>
</dbReference>
<dbReference type="PATRIC" id="fig|161398.10.peg.1775"/>